<gene>
    <name evidence="2" type="ORF">KC19_VG273200</name>
</gene>
<evidence type="ECO:0000256" key="1">
    <source>
        <dbReference type="SAM" id="MobiDB-lite"/>
    </source>
</evidence>
<feature type="compositionally biased region" description="Basic and acidic residues" evidence="1">
    <location>
        <begin position="61"/>
        <end position="74"/>
    </location>
</feature>
<accession>A0A8T0HUV1</accession>
<proteinExistence type="predicted"/>
<organism evidence="2 3">
    <name type="scientific">Ceratodon purpureus</name>
    <name type="common">Fire moss</name>
    <name type="synonym">Dicranum purpureum</name>
    <dbReference type="NCBI Taxonomy" id="3225"/>
    <lineage>
        <taxon>Eukaryota</taxon>
        <taxon>Viridiplantae</taxon>
        <taxon>Streptophyta</taxon>
        <taxon>Embryophyta</taxon>
        <taxon>Bryophyta</taxon>
        <taxon>Bryophytina</taxon>
        <taxon>Bryopsida</taxon>
        <taxon>Dicranidae</taxon>
        <taxon>Pseudoditrichales</taxon>
        <taxon>Ditrichaceae</taxon>
        <taxon>Ceratodon</taxon>
    </lineage>
</organism>
<evidence type="ECO:0000313" key="2">
    <source>
        <dbReference type="EMBL" id="KAG0574577.1"/>
    </source>
</evidence>
<dbReference type="Proteomes" id="UP000822688">
    <property type="component" value="Chromosome V"/>
</dbReference>
<name>A0A8T0HUV1_CERPU</name>
<keyword evidence="3" id="KW-1185">Reference proteome</keyword>
<comment type="caution">
    <text evidence="2">The sequence shown here is derived from an EMBL/GenBank/DDBJ whole genome shotgun (WGS) entry which is preliminary data.</text>
</comment>
<reference evidence="2" key="1">
    <citation type="submission" date="2020-06" db="EMBL/GenBank/DDBJ databases">
        <title>WGS assembly of Ceratodon purpureus strain R40.</title>
        <authorList>
            <person name="Carey S.B."/>
            <person name="Jenkins J."/>
            <person name="Shu S."/>
            <person name="Lovell J.T."/>
            <person name="Sreedasyam A."/>
            <person name="Maumus F."/>
            <person name="Tiley G.P."/>
            <person name="Fernandez-Pozo N."/>
            <person name="Barry K."/>
            <person name="Chen C."/>
            <person name="Wang M."/>
            <person name="Lipzen A."/>
            <person name="Daum C."/>
            <person name="Saski C.A."/>
            <person name="Payton A.C."/>
            <person name="Mcbreen J.C."/>
            <person name="Conrad R.E."/>
            <person name="Kollar L.M."/>
            <person name="Olsson S."/>
            <person name="Huttunen S."/>
            <person name="Landis J.B."/>
            <person name="Wickett N.J."/>
            <person name="Johnson M.G."/>
            <person name="Rensing S.A."/>
            <person name="Grimwood J."/>
            <person name="Schmutz J."/>
            <person name="Mcdaniel S.F."/>
        </authorList>
    </citation>
    <scope>NUCLEOTIDE SEQUENCE</scope>
    <source>
        <strain evidence="2">R40</strain>
    </source>
</reference>
<dbReference type="EMBL" id="CM026426">
    <property type="protein sequence ID" value="KAG0574577.1"/>
    <property type="molecule type" value="Genomic_DNA"/>
</dbReference>
<feature type="region of interest" description="Disordered" evidence="1">
    <location>
        <begin position="61"/>
        <end position="85"/>
    </location>
</feature>
<dbReference type="AlphaFoldDB" id="A0A8T0HUV1"/>
<sequence>MNVVLTDAGYGMSVLSETRNTNGRCCGLLTECRRQGWEEGGDHGDYGDSLGAEDCAAKELGENTKMERKEKNWEGEEEEEGGWQRDMDVLREFGQERKDWNSLGGEILEKGLAWKVAAAPYRCGS</sequence>
<evidence type="ECO:0000313" key="3">
    <source>
        <dbReference type="Proteomes" id="UP000822688"/>
    </source>
</evidence>
<protein>
    <submittedName>
        <fullName evidence="2">Uncharacterized protein</fullName>
    </submittedName>
</protein>